<dbReference type="EMBL" id="SDMK01000004">
    <property type="protein sequence ID" value="RXS93697.1"/>
    <property type="molecule type" value="Genomic_DNA"/>
</dbReference>
<comment type="caution">
    <text evidence="1">The sequence shown here is derived from an EMBL/GenBank/DDBJ whole genome shotgun (WGS) entry which is preliminary data.</text>
</comment>
<dbReference type="GO" id="GO:0006355">
    <property type="term" value="P:regulation of DNA-templated transcription"/>
    <property type="evidence" value="ECO:0007669"/>
    <property type="project" value="InterPro"/>
</dbReference>
<protein>
    <recommendedName>
        <fullName evidence="3">Ribbon-helix-helix protein CopG domain-containing protein</fullName>
    </recommendedName>
</protein>
<dbReference type="Proteomes" id="UP000290253">
    <property type="component" value="Unassembled WGS sequence"/>
</dbReference>
<gene>
    <name evidence="1" type="ORF">ESZ00_16710</name>
</gene>
<name>A0A4Q1S9P3_9BACT</name>
<evidence type="ECO:0000313" key="2">
    <source>
        <dbReference type="Proteomes" id="UP000290253"/>
    </source>
</evidence>
<proteinExistence type="predicted"/>
<reference evidence="1 2" key="1">
    <citation type="journal article" date="2016" name="Int. J. Syst. Evol. Microbiol.">
        <title>Acidipila dinghuensis sp. nov., an acidobacterium isolated from forest soil.</title>
        <authorList>
            <person name="Jiang Y.W."/>
            <person name="Wang J."/>
            <person name="Chen M.H."/>
            <person name="Lv Y.Y."/>
            <person name="Qiu L.H."/>
        </authorList>
    </citation>
    <scope>NUCLEOTIDE SEQUENCE [LARGE SCALE GENOMIC DNA]</scope>
    <source>
        <strain evidence="1 2">DHOF10</strain>
    </source>
</reference>
<organism evidence="1 2">
    <name type="scientific">Silvibacterium dinghuense</name>
    <dbReference type="NCBI Taxonomy" id="1560006"/>
    <lineage>
        <taxon>Bacteria</taxon>
        <taxon>Pseudomonadati</taxon>
        <taxon>Acidobacteriota</taxon>
        <taxon>Terriglobia</taxon>
        <taxon>Terriglobales</taxon>
        <taxon>Acidobacteriaceae</taxon>
        <taxon>Silvibacterium</taxon>
    </lineage>
</organism>
<evidence type="ECO:0000313" key="1">
    <source>
        <dbReference type="EMBL" id="RXS93697.1"/>
    </source>
</evidence>
<dbReference type="RefSeq" id="WP_129209467.1">
    <property type="nucleotide sequence ID" value="NZ_BMGU01000002.1"/>
</dbReference>
<dbReference type="AlphaFoldDB" id="A0A4Q1S9P3"/>
<sequence>MSYNKAMKSIVQARLDKDERADLDLLMQRTGSSASELIREGLRLVKKQHETYPRKKIIGIGQFDAGPSDLSTNKKYLEDLGR</sequence>
<accession>A0A4Q1S9P3</accession>
<keyword evidence="2" id="KW-1185">Reference proteome</keyword>
<evidence type="ECO:0008006" key="3">
    <source>
        <dbReference type="Google" id="ProtNLM"/>
    </source>
</evidence>
<dbReference type="OrthoDB" id="1524873at2"/>